<evidence type="ECO:0000313" key="1">
    <source>
        <dbReference type="EMBL" id="RII74201.1"/>
    </source>
</evidence>
<dbReference type="InterPro" id="IPR023389">
    <property type="entry name" value="DOPA-like_sf"/>
</dbReference>
<name>A0A399LXG2_9PSED</name>
<comment type="caution">
    <text evidence="1">The sequence shown here is derived from an EMBL/GenBank/DDBJ whole genome shotgun (WGS) entry which is preliminary data.</text>
</comment>
<organism evidence="1 2">
    <name type="scientific">Pseudomonas monteilii</name>
    <dbReference type="NCBI Taxonomy" id="76759"/>
    <lineage>
        <taxon>Bacteria</taxon>
        <taxon>Pseudomonadati</taxon>
        <taxon>Pseudomonadota</taxon>
        <taxon>Gammaproteobacteria</taxon>
        <taxon>Pseudomonadales</taxon>
        <taxon>Pseudomonadaceae</taxon>
        <taxon>Pseudomonas</taxon>
    </lineage>
</organism>
<dbReference type="Gene3D" id="3.30.70.1240">
    <property type="entry name" value="DOPA-like domains"/>
    <property type="match status" value="1"/>
</dbReference>
<dbReference type="InterPro" id="IPR014980">
    <property type="entry name" value="DOPA_dioxygen"/>
</dbReference>
<dbReference type="EMBL" id="QWLL01000067">
    <property type="protein sequence ID" value="RII74201.1"/>
    <property type="molecule type" value="Genomic_DNA"/>
</dbReference>
<gene>
    <name evidence="1" type="ORF">D0894_27700</name>
</gene>
<dbReference type="PANTHER" id="PTHR36423:SF2">
    <property type="entry name" value="AFR070WP"/>
    <property type="match status" value="1"/>
</dbReference>
<proteinExistence type="predicted"/>
<dbReference type="SUPFAM" id="SSF143410">
    <property type="entry name" value="DOPA-like"/>
    <property type="match status" value="1"/>
</dbReference>
<sequence length="175" mass="20820">MTHANILPQVPDVPTQIDDIVAWHSHIYFTEQTRDIAERLNEELQDRFKIWDYRWLDYANGLHPTPMFRFAILKEDFERYVYWILEARQGLSVLLHAITENVYIDHSYLTLWFGKQLDLGLERMREQEARRLAGEHDEVNSVLLVGQQRHLAGTVRYRPGDDTYKTRDFPPPKPL</sequence>
<dbReference type="Proteomes" id="UP000265875">
    <property type="component" value="Unassembled WGS sequence"/>
</dbReference>
<dbReference type="Pfam" id="PF08883">
    <property type="entry name" value="DOPA_dioxygen"/>
    <property type="match status" value="1"/>
</dbReference>
<protein>
    <submittedName>
        <fullName evidence="1">Uncharacterized protein</fullName>
    </submittedName>
</protein>
<evidence type="ECO:0000313" key="2">
    <source>
        <dbReference type="Proteomes" id="UP000265875"/>
    </source>
</evidence>
<dbReference type="RefSeq" id="WP_119372006.1">
    <property type="nucleotide sequence ID" value="NZ_QWLL01000067.1"/>
</dbReference>
<dbReference type="AlphaFoldDB" id="A0A399LXG2"/>
<dbReference type="PANTHER" id="PTHR36423">
    <property type="entry name" value="AFR070WP"/>
    <property type="match status" value="1"/>
</dbReference>
<accession>A0A399LXG2</accession>
<reference evidence="1 2" key="1">
    <citation type="submission" date="2018-08" db="EMBL/GenBank/DDBJ databases">
        <title>Draft genome sequence of the cyanotroph, Pseudomonas monteilii BCN3.</title>
        <authorList>
            <person name="Jones L.B."/>
            <person name="Kunz D.A."/>
        </authorList>
    </citation>
    <scope>NUCLEOTIDE SEQUENCE [LARGE SCALE GENOMIC DNA]</scope>
    <source>
        <strain evidence="1 2">BCN3</strain>
    </source>
</reference>